<dbReference type="RefSeq" id="WP_098694559.1">
    <property type="nucleotide sequence ID" value="NZ_CP023778.1"/>
</dbReference>
<dbReference type="EMBL" id="CP023778">
    <property type="protein sequence ID" value="ATL67416.1"/>
    <property type="molecule type" value="Genomic_DNA"/>
</dbReference>
<organism evidence="1 2">
    <name type="scientific">Nocardia terpenica</name>
    <dbReference type="NCBI Taxonomy" id="455432"/>
    <lineage>
        <taxon>Bacteria</taxon>
        <taxon>Bacillati</taxon>
        <taxon>Actinomycetota</taxon>
        <taxon>Actinomycetes</taxon>
        <taxon>Mycobacteriales</taxon>
        <taxon>Nocardiaceae</taxon>
        <taxon>Nocardia</taxon>
    </lineage>
</organism>
<dbReference type="GeneID" id="88358808"/>
<proteinExistence type="predicted"/>
<dbReference type="InterPro" id="IPR025447">
    <property type="entry name" value="DUF4192"/>
</dbReference>
<reference evidence="1 2" key="1">
    <citation type="submission" date="2017-10" db="EMBL/GenBank/DDBJ databases">
        <title>Comparative genomics between pathogenic Norcardia.</title>
        <authorList>
            <person name="Zeng L."/>
        </authorList>
    </citation>
    <scope>NUCLEOTIDE SEQUENCE [LARGE SCALE GENOMIC DNA]</scope>
    <source>
        <strain evidence="1 2">NC_YFY_NT001</strain>
    </source>
</reference>
<dbReference type="AlphaFoldDB" id="A0A291RIK7"/>
<evidence type="ECO:0000313" key="1">
    <source>
        <dbReference type="EMBL" id="ATL67416.1"/>
    </source>
</evidence>
<dbReference type="KEGG" id="ntp:CRH09_15625"/>
<dbReference type="Pfam" id="PF13830">
    <property type="entry name" value="DUF4192"/>
    <property type="match status" value="1"/>
</dbReference>
<name>A0A291RIK7_9NOCA</name>
<accession>A0A291RIK7</accession>
<dbReference type="Proteomes" id="UP000221961">
    <property type="component" value="Chromosome"/>
</dbReference>
<protein>
    <recommendedName>
        <fullName evidence="3">DUF4192 domain-containing protein</fullName>
    </recommendedName>
</protein>
<sequence length="362" mass="38715">MSEPRLSIDDPGQLFAAIPALLGFFPSDSIVVIMLNRIQDAEGEHLCVGTIARHDLNIPQTRLVKVVHHAAELCAAEGADGVLLVLVDSSAAAPGTFASGRLPSRHSTVTRDLGAALSANDIRLLGAWATTAIRLGSPWWNLLDTTETGMIPDPATSPITTESVFRGHQIHRSRTEMENLARVDHELSDRVRQLLPASTSSRARSAVVDETIAGIAENRRSAIESLVERIDAVASGSALTPTEFTDCALALRDITVRDCMLALATTHRAGAAQELWALLTRGLPDPDRAEAATLLAYSAYAAADGPLAQVALDAALHSNPDHRLAHLLNIALRAGMPPTYVRDKLSEPAHRTAAELGVDFER</sequence>
<gene>
    <name evidence="1" type="ORF">CRH09_15625</name>
</gene>
<evidence type="ECO:0000313" key="2">
    <source>
        <dbReference type="Proteomes" id="UP000221961"/>
    </source>
</evidence>
<evidence type="ECO:0008006" key="3">
    <source>
        <dbReference type="Google" id="ProtNLM"/>
    </source>
</evidence>